<evidence type="ECO:0000313" key="6">
    <source>
        <dbReference type="Proteomes" id="UP000231962"/>
    </source>
</evidence>
<dbReference type="RefSeq" id="WP_100711913.1">
    <property type="nucleotide sequence ID" value="NZ_NPDY01000001.1"/>
</dbReference>
<dbReference type="PIRSF" id="PIRSF016184">
    <property type="entry name" value="PhzC_PhzF"/>
    <property type="match status" value="1"/>
</dbReference>
<protein>
    <submittedName>
        <fullName evidence="5">Isomerase</fullName>
    </submittedName>
</protein>
<dbReference type="Pfam" id="PF02567">
    <property type="entry name" value="PhzC-PhzF"/>
    <property type="match status" value="1"/>
</dbReference>
<dbReference type="Gene3D" id="3.10.310.10">
    <property type="entry name" value="Diaminopimelate Epimerase, Chain A, domain 1"/>
    <property type="match status" value="2"/>
</dbReference>
<organism evidence="5 7">
    <name type="scientific">Leptospira perolatii</name>
    <dbReference type="NCBI Taxonomy" id="2023191"/>
    <lineage>
        <taxon>Bacteria</taxon>
        <taxon>Pseudomonadati</taxon>
        <taxon>Spirochaetota</taxon>
        <taxon>Spirochaetia</taxon>
        <taxon>Leptospirales</taxon>
        <taxon>Leptospiraceae</taxon>
        <taxon>Leptospira</taxon>
    </lineage>
</organism>
<dbReference type="Proteomes" id="UP000231990">
    <property type="component" value="Unassembled WGS sequence"/>
</dbReference>
<comment type="similarity">
    <text evidence="1">Belongs to the PhzF family.</text>
</comment>
<evidence type="ECO:0000313" key="4">
    <source>
        <dbReference type="EMBL" id="PJZ70970.1"/>
    </source>
</evidence>
<sequence length="277" mass="31331">MHTRKSYRIFQIDAFTDVLFKGNPAAVVPWSGEWLPDKILIQIAAENNLAETAFFRPRALPGEYDLRWFTPKVEVDLCGHATLATAYSIFECGADQEGQDFVSQIDTLRFFTKSGIMQVRQKGEMLYLDFPSYKTQEMQISDLMLDCFESRPREVLESRSAVFIFKDETELRNLKPNFEAIKNIPFPSIIATAPADSKNEYDFVSRYFAPAKGIPEDPVTGSAHCTLIPLWSKRLGKSKLLAFQASERGGLLICEDLGERVSIGGSCAFYLKGEFYL</sequence>
<evidence type="ECO:0000256" key="2">
    <source>
        <dbReference type="ARBA" id="ARBA00023235"/>
    </source>
</evidence>
<dbReference type="EMBL" id="NPDY01000001">
    <property type="protein sequence ID" value="PJZ70970.1"/>
    <property type="molecule type" value="Genomic_DNA"/>
</dbReference>
<reference evidence="6 7" key="1">
    <citation type="submission" date="2017-07" db="EMBL/GenBank/DDBJ databases">
        <title>Leptospira spp. isolated from tropical soils.</title>
        <authorList>
            <person name="Thibeaux R."/>
            <person name="Iraola G."/>
            <person name="Ferres I."/>
            <person name="Bierque E."/>
            <person name="Girault D."/>
            <person name="Soupe-Gilbert M.-E."/>
            <person name="Picardeau M."/>
            <person name="Goarant C."/>
        </authorList>
    </citation>
    <scope>NUCLEOTIDE SEQUENCE [LARGE SCALE GENOMIC DNA]</scope>
    <source>
        <strain evidence="5 7">FH1-B-B1</strain>
        <strain evidence="4 6">FH1-B-C1</strain>
    </source>
</reference>
<dbReference type="PANTHER" id="PTHR13774:SF17">
    <property type="entry name" value="PHENAZINE BIOSYNTHESIS-LIKE DOMAIN-CONTAINING PROTEIN"/>
    <property type="match status" value="1"/>
</dbReference>
<dbReference type="OrthoDB" id="9788221at2"/>
<accession>A0A2M9ZR12</accession>
<dbReference type="GO" id="GO:0016853">
    <property type="term" value="F:isomerase activity"/>
    <property type="evidence" value="ECO:0007669"/>
    <property type="project" value="UniProtKB-KW"/>
</dbReference>
<keyword evidence="2 5" id="KW-0413">Isomerase</keyword>
<evidence type="ECO:0000313" key="5">
    <source>
        <dbReference type="EMBL" id="PJZ74502.1"/>
    </source>
</evidence>
<dbReference type="SUPFAM" id="SSF54506">
    <property type="entry name" value="Diaminopimelate epimerase-like"/>
    <property type="match status" value="1"/>
</dbReference>
<dbReference type="InterPro" id="IPR003719">
    <property type="entry name" value="Phenazine_PhzF-like"/>
</dbReference>
<evidence type="ECO:0000256" key="3">
    <source>
        <dbReference type="PIRSR" id="PIRSR016184-1"/>
    </source>
</evidence>
<feature type="active site" evidence="3">
    <location>
        <position position="51"/>
    </location>
</feature>
<evidence type="ECO:0000313" key="7">
    <source>
        <dbReference type="Proteomes" id="UP000231990"/>
    </source>
</evidence>
<gene>
    <name evidence="4" type="ORF">CH360_00045</name>
    <name evidence="5" type="ORF">CH373_00045</name>
</gene>
<proteinExistence type="inferred from homology"/>
<evidence type="ECO:0000256" key="1">
    <source>
        <dbReference type="ARBA" id="ARBA00008270"/>
    </source>
</evidence>
<comment type="caution">
    <text evidence="5">The sequence shown here is derived from an EMBL/GenBank/DDBJ whole genome shotgun (WGS) entry which is preliminary data.</text>
</comment>
<name>A0A2M9ZR12_9LEPT</name>
<dbReference type="AlphaFoldDB" id="A0A2M9ZR12"/>
<dbReference type="NCBIfam" id="TIGR00654">
    <property type="entry name" value="PhzF_family"/>
    <property type="match status" value="1"/>
</dbReference>
<keyword evidence="6" id="KW-1185">Reference proteome</keyword>
<dbReference type="Proteomes" id="UP000231962">
    <property type="component" value="Unassembled WGS sequence"/>
</dbReference>
<dbReference type="PANTHER" id="PTHR13774">
    <property type="entry name" value="PHENAZINE BIOSYNTHESIS PROTEIN"/>
    <property type="match status" value="1"/>
</dbReference>
<dbReference type="GO" id="GO:0005737">
    <property type="term" value="C:cytoplasm"/>
    <property type="evidence" value="ECO:0007669"/>
    <property type="project" value="TreeGrafter"/>
</dbReference>
<dbReference type="EMBL" id="NPDZ01000001">
    <property type="protein sequence ID" value="PJZ74502.1"/>
    <property type="molecule type" value="Genomic_DNA"/>
</dbReference>